<dbReference type="InterPro" id="IPR036452">
    <property type="entry name" value="Ribo_hydro-like"/>
</dbReference>
<evidence type="ECO:0000256" key="1">
    <source>
        <dbReference type="ARBA" id="ARBA00022801"/>
    </source>
</evidence>
<dbReference type="InterPro" id="IPR023186">
    <property type="entry name" value="IUNH"/>
</dbReference>
<dbReference type="GO" id="GO:0045437">
    <property type="term" value="F:uridine nucleosidase activity"/>
    <property type="evidence" value="ECO:0007669"/>
    <property type="project" value="UniProtKB-ARBA"/>
</dbReference>
<dbReference type="RefSeq" id="WP_046328538.1">
    <property type="nucleotide sequence ID" value="NZ_CP011280.1"/>
</dbReference>
<evidence type="ECO:0000313" key="5">
    <source>
        <dbReference type="Proteomes" id="UP000033103"/>
    </source>
</evidence>
<name>A0A0E3Z9V3_9FUSO</name>
<dbReference type="STRING" id="187101.VC03_02605"/>
<dbReference type="SUPFAM" id="SSF53590">
    <property type="entry name" value="Nucleoside hydrolase"/>
    <property type="match status" value="1"/>
</dbReference>
<proteinExistence type="predicted"/>
<evidence type="ECO:0000256" key="2">
    <source>
        <dbReference type="ARBA" id="ARBA00023295"/>
    </source>
</evidence>
<feature type="domain" description="Inosine/uridine-preferring nucleoside hydrolase" evidence="3">
    <location>
        <begin position="4"/>
        <end position="290"/>
    </location>
</feature>
<gene>
    <name evidence="4" type="ORF">VC03_02605</name>
</gene>
<dbReference type="InterPro" id="IPR015910">
    <property type="entry name" value="I/U_nuclsd_hydro_CS"/>
</dbReference>
<dbReference type="KEGG" id="sns:VC03_02605"/>
<dbReference type="HOGENOM" id="CLU_036838_2_2_0"/>
<dbReference type="PANTHER" id="PTHR12304">
    <property type="entry name" value="INOSINE-URIDINE PREFERRING NUCLEOSIDE HYDROLASE"/>
    <property type="match status" value="1"/>
</dbReference>
<evidence type="ECO:0000313" key="4">
    <source>
        <dbReference type="EMBL" id="AKC95432.1"/>
    </source>
</evidence>
<dbReference type="GO" id="GO:0006152">
    <property type="term" value="P:purine nucleoside catabolic process"/>
    <property type="evidence" value="ECO:0007669"/>
    <property type="project" value="TreeGrafter"/>
</dbReference>
<keyword evidence="5" id="KW-1185">Reference proteome</keyword>
<dbReference type="CDD" id="cd02651">
    <property type="entry name" value="nuc_hydro_IU_UC_XIUA"/>
    <property type="match status" value="1"/>
</dbReference>
<dbReference type="PATRIC" id="fig|1069640.6.peg.501"/>
<dbReference type="GO" id="GO:0005829">
    <property type="term" value="C:cytosol"/>
    <property type="evidence" value="ECO:0007669"/>
    <property type="project" value="TreeGrafter"/>
</dbReference>
<accession>A0A0E3Z9V3</accession>
<sequence>MIPVIIDTDPGIDDAIAIALAIKCSKLDIRLITTVAGNVGIENTTRNALNLVSFFGRPDIQVAKGSSKPLMQKFVDGSEFHGKSGLGSIVLKESLNKAKDNAVEEMKNVILNSNEKISIIALGPLTNIALLLKSYPSVKENIEKIVLMGGAIGRGNMSPLVEFNIGADPNAAKIVFNEGIDITMIGLEMGDNARISEDDLKDSKTEIGKFCHQAIVDYRGGKVGKMASIYDATAVAYLVNPNLFKTRKLFVDIEIQGQYTRGATVVDLNGVYKKEPNTTVALEINNNEFRNWLIKKLSQ</sequence>
<organism evidence="4 5">
    <name type="scientific">Sneathia vaginalis</name>
    <dbReference type="NCBI Taxonomy" id="187101"/>
    <lineage>
        <taxon>Bacteria</taxon>
        <taxon>Fusobacteriati</taxon>
        <taxon>Fusobacteriota</taxon>
        <taxon>Fusobacteriia</taxon>
        <taxon>Fusobacteriales</taxon>
        <taxon>Leptotrichiaceae</taxon>
        <taxon>Sneathia</taxon>
    </lineage>
</organism>
<dbReference type="Pfam" id="PF01156">
    <property type="entry name" value="IU_nuc_hydro"/>
    <property type="match status" value="1"/>
</dbReference>
<dbReference type="EMBL" id="CP011280">
    <property type="protein sequence ID" value="AKC95432.1"/>
    <property type="molecule type" value="Genomic_DNA"/>
</dbReference>
<reference evidence="4 5" key="1">
    <citation type="journal article" date="2012" name="BMC Genomics">
        <title>Genomic sequence analysis and characterization of Sneathia amnii sp. nov.</title>
        <authorList>
            <consortium name="Vaginal Microbiome Consortium (additional members)"/>
            <person name="Harwich M.D.Jr."/>
            <person name="Serrano M.G."/>
            <person name="Fettweis J.M."/>
            <person name="Alves J.M."/>
            <person name="Reimers M.A."/>
            <person name="Buck G.A."/>
            <person name="Jefferson K.K."/>
        </authorList>
    </citation>
    <scope>NUCLEOTIDE SEQUENCE [LARGE SCALE GENOMIC DNA]</scope>
    <source>
        <strain evidence="4 5">SN35</strain>
    </source>
</reference>
<dbReference type="PANTHER" id="PTHR12304:SF15">
    <property type="entry name" value="NON-SPECIFIC RIBONUCLEOSIDE HYDROLASE RIHC"/>
    <property type="match status" value="1"/>
</dbReference>
<dbReference type="Proteomes" id="UP000033103">
    <property type="component" value="Chromosome"/>
</dbReference>
<dbReference type="GO" id="GO:0008477">
    <property type="term" value="F:purine nucleosidase activity"/>
    <property type="evidence" value="ECO:0007669"/>
    <property type="project" value="TreeGrafter"/>
</dbReference>
<dbReference type="OrthoDB" id="9797882at2"/>
<dbReference type="InterPro" id="IPR001910">
    <property type="entry name" value="Inosine/uridine_hydrolase_dom"/>
</dbReference>
<dbReference type="PROSITE" id="PS01247">
    <property type="entry name" value="IUNH"/>
    <property type="match status" value="1"/>
</dbReference>
<dbReference type="AlphaFoldDB" id="A0A0E3Z9V3"/>
<keyword evidence="2" id="KW-0326">Glycosidase</keyword>
<evidence type="ECO:0000259" key="3">
    <source>
        <dbReference type="Pfam" id="PF01156"/>
    </source>
</evidence>
<protein>
    <recommendedName>
        <fullName evidence="3">Inosine/uridine-preferring nucleoside hydrolase domain-containing protein</fullName>
    </recommendedName>
</protein>
<dbReference type="Gene3D" id="3.90.245.10">
    <property type="entry name" value="Ribonucleoside hydrolase-like"/>
    <property type="match status" value="1"/>
</dbReference>
<keyword evidence="1" id="KW-0378">Hydrolase</keyword>